<dbReference type="Gene3D" id="3.40.50.12780">
    <property type="entry name" value="N-terminal domain of ligase-like"/>
    <property type="match status" value="1"/>
</dbReference>
<dbReference type="InterPro" id="IPR000873">
    <property type="entry name" value="AMP-dep_synth/lig_dom"/>
</dbReference>
<evidence type="ECO:0000313" key="9">
    <source>
        <dbReference type="Proteomes" id="UP001234178"/>
    </source>
</evidence>
<dbReference type="EMBL" id="JAOYFB010000038">
    <property type="protein sequence ID" value="KAK4025575.1"/>
    <property type="molecule type" value="Genomic_DNA"/>
</dbReference>
<keyword evidence="9" id="KW-1185">Reference proteome</keyword>
<feature type="domain" description="AMP-dependent synthetase/ligase" evidence="6">
    <location>
        <begin position="2"/>
        <end position="334"/>
    </location>
</feature>
<evidence type="ECO:0000256" key="1">
    <source>
        <dbReference type="ARBA" id="ARBA00004275"/>
    </source>
</evidence>
<keyword evidence="5" id="KW-1133">Transmembrane helix</keyword>
<proteinExistence type="inferred from homology"/>
<dbReference type="InterPro" id="IPR045851">
    <property type="entry name" value="AMP-bd_C_sf"/>
</dbReference>
<accession>A0ABR0AKC5</accession>
<evidence type="ECO:0000256" key="3">
    <source>
        <dbReference type="ARBA" id="ARBA00022598"/>
    </source>
</evidence>
<comment type="subcellular location">
    <subcellularLocation>
        <location evidence="1">Peroxisome</location>
    </subcellularLocation>
</comment>
<dbReference type="Pfam" id="PF13193">
    <property type="entry name" value="AMP-binding_C"/>
    <property type="match status" value="1"/>
</dbReference>
<dbReference type="Gene3D" id="3.30.300.30">
    <property type="match status" value="1"/>
</dbReference>
<evidence type="ECO:0000256" key="4">
    <source>
        <dbReference type="ARBA" id="ARBA00023140"/>
    </source>
</evidence>
<comment type="caution">
    <text evidence="8">The sequence shown here is derived from an EMBL/GenBank/DDBJ whole genome shotgun (WGS) entry which is preliminary data.</text>
</comment>
<name>A0ABR0AKC5_9CRUS</name>
<evidence type="ECO:0000259" key="7">
    <source>
        <dbReference type="Pfam" id="PF13193"/>
    </source>
</evidence>
<protein>
    <recommendedName>
        <fullName evidence="10">4-coumarate--CoA ligase</fullName>
    </recommendedName>
</protein>
<keyword evidence="4" id="KW-0576">Peroxisome</keyword>
<reference evidence="8 9" key="1">
    <citation type="journal article" date="2023" name="Nucleic Acids Res.">
        <title>The hologenome of Daphnia magna reveals possible DNA methylation and microbiome-mediated evolution of the host genome.</title>
        <authorList>
            <person name="Chaturvedi A."/>
            <person name="Li X."/>
            <person name="Dhandapani V."/>
            <person name="Marshall H."/>
            <person name="Kissane S."/>
            <person name="Cuenca-Cambronero M."/>
            <person name="Asole G."/>
            <person name="Calvet F."/>
            <person name="Ruiz-Romero M."/>
            <person name="Marangio P."/>
            <person name="Guigo R."/>
            <person name="Rago D."/>
            <person name="Mirbahai L."/>
            <person name="Eastwood N."/>
            <person name="Colbourne J.K."/>
            <person name="Zhou J."/>
            <person name="Mallon E."/>
            <person name="Orsini L."/>
        </authorList>
    </citation>
    <scope>NUCLEOTIDE SEQUENCE [LARGE SCALE GENOMIC DNA]</scope>
    <source>
        <strain evidence="8">LRV0_1</strain>
    </source>
</reference>
<sequence length="487" mass="54737">MATNHLEVPIIFFAAWKAGGGCSALNVGLFAAFIVVYYRIDPDDIRSRIIETRASFIVTDEQRADKVLKAIQGLNMQAFVIGQAEGYTAIDQLLQDDGQEGEHDFQFDTDPPAWLTYSSGTTGKPKGILHTHYSLSPYVQPSDKAQESEMVGQKFMFTHSMIHGTGLFSFMKSTVDHRNTFTFSNANLEALLQGIHSIKPSCISIFPNELAEICQHPHLDRYDLTSVEIIIYSGCANLPLFERLIFEKMPNLRNLISMYGMSETMLITLDNPKPLTNATMDRNDIIKSHLVGCAGKVLPFVKLKIIDPIDGNKLGPNEIGEIVVHTPFLMKGYLNQIKVRHTFLTQQIERKYLIANLPQEWHTNGWFNTGDQGYYDADSNLFVAPSNIETQLMTHSAVQDVAVVGLPHDIDGEHPLAYVVIKMDDQGHPLVTAKELIDFTNERVVDEEQLRGGVRFIERIPRNKFGKVVRHQLVANLHCEDASSRCF</sequence>
<comment type="similarity">
    <text evidence="2">Belongs to the ATP-dependent AMP-binding enzyme family.</text>
</comment>
<evidence type="ECO:0000256" key="2">
    <source>
        <dbReference type="ARBA" id="ARBA00006432"/>
    </source>
</evidence>
<dbReference type="PROSITE" id="PS00455">
    <property type="entry name" value="AMP_BINDING"/>
    <property type="match status" value="1"/>
</dbReference>
<dbReference type="Pfam" id="PF00501">
    <property type="entry name" value="AMP-binding"/>
    <property type="match status" value="1"/>
</dbReference>
<dbReference type="PANTHER" id="PTHR24096:SF149">
    <property type="entry name" value="AMP-BINDING DOMAIN-CONTAINING PROTEIN-RELATED"/>
    <property type="match status" value="1"/>
</dbReference>
<dbReference type="InterPro" id="IPR020845">
    <property type="entry name" value="AMP-binding_CS"/>
</dbReference>
<feature type="domain" description="AMP-binding enzyme C-terminal" evidence="7">
    <location>
        <begin position="388"/>
        <end position="467"/>
    </location>
</feature>
<evidence type="ECO:0008006" key="10">
    <source>
        <dbReference type="Google" id="ProtNLM"/>
    </source>
</evidence>
<evidence type="ECO:0000313" key="8">
    <source>
        <dbReference type="EMBL" id="KAK4025575.1"/>
    </source>
</evidence>
<evidence type="ECO:0000259" key="6">
    <source>
        <dbReference type="Pfam" id="PF00501"/>
    </source>
</evidence>
<keyword evidence="3" id="KW-0436">Ligase</keyword>
<dbReference type="PANTHER" id="PTHR24096">
    <property type="entry name" value="LONG-CHAIN-FATTY-ACID--COA LIGASE"/>
    <property type="match status" value="1"/>
</dbReference>
<organism evidence="8 9">
    <name type="scientific">Daphnia magna</name>
    <dbReference type="NCBI Taxonomy" id="35525"/>
    <lineage>
        <taxon>Eukaryota</taxon>
        <taxon>Metazoa</taxon>
        <taxon>Ecdysozoa</taxon>
        <taxon>Arthropoda</taxon>
        <taxon>Crustacea</taxon>
        <taxon>Branchiopoda</taxon>
        <taxon>Diplostraca</taxon>
        <taxon>Cladocera</taxon>
        <taxon>Anomopoda</taxon>
        <taxon>Daphniidae</taxon>
        <taxon>Daphnia</taxon>
    </lineage>
</organism>
<dbReference type="Proteomes" id="UP001234178">
    <property type="component" value="Unassembled WGS sequence"/>
</dbReference>
<keyword evidence="5" id="KW-0472">Membrane</keyword>
<feature type="transmembrane region" description="Helical" evidence="5">
    <location>
        <begin position="12"/>
        <end position="38"/>
    </location>
</feature>
<dbReference type="InterPro" id="IPR025110">
    <property type="entry name" value="AMP-bd_C"/>
</dbReference>
<dbReference type="InterPro" id="IPR042099">
    <property type="entry name" value="ANL_N_sf"/>
</dbReference>
<gene>
    <name evidence="8" type="ORF">OUZ56_014636</name>
</gene>
<dbReference type="SUPFAM" id="SSF56801">
    <property type="entry name" value="Acetyl-CoA synthetase-like"/>
    <property type="match status" value="1"/>
</dbReference>
<keyword evidence="5" id="KW-0812">Transmembrane</keyword>
<evidence type="ECO:0000256" key="5">
    <source>
        <dbReference type="SAM" id="Phobius"/>
    </source>
</evidence>